<sequence>MWNLPFWVRLRLWRSPVCAPLNSLQARNVILLTLLVQHPNEAEATWDIFYHMFISKDAQKLLHDHCQELLDLSEDLASWGSGQYRFIRFCDFQTLKELRRHWVLYATACSDSSISQTLARALRKGMVDEYIKTRNAVHLNVLRSTGIALPEALPLGGGQFDQFWTNGTTHTANVAISNAQFPNPTFSYSLAGSRFAVHYGTHPLAGFPLAPAFVPLEKSRRPRRDTKTTFEGLVKFARAEFGRWSGALRRSVSSNNVSISFFCGDVGVFSTSLQGYMEDGDVGSSIHGGIGGSVVLDEKLYPPNAKERSSTLFGIIDTSNLVDHIGLLNVLSSAIPLLRRTSNAVLVTEALHPKGEDPSMAFLSQPELGGNATTMSLLLGISPIGTVSGLTTYSNRHEMMFLTSSSGDPSQFHERTAWRLTATSSDPPSYTLGISAPQLATLLFHVYQNMFVGENHAAIFARMSLSPMRSDHIHYIRGSFAALLRVIQPRFAVPTWNSAVTLLLDKIMRDRNILMGMNFFQDLYCNLHVHGVYTPPETSPNYLATQVDGFELFRGWSARPSITSIVIQVPRQKLKPLEESEYRTPVLYCDTYGGHNNTSSAVFSSIKAAFGRLDIEGSGENKVLLVHKDPFGLQGTSDFIVWFRVPTALVLGVSPSLRKICLAVRSEPATISLVPQLGFALHLFSTAIDDGDHVHIAKGAVLYPGKPQDIPKPIFHVQIEERNKVPVIKSISTRVDIIPDAARSSLLAGAQVSTTHVDPTTTSLQFTSFSSRICWPLVIDNAASKVRIARKSAWIEVELPTASLDIKHKSLALSNISPLSRDRGQVAPWIFHRVNLAISPKIDLSRSHAAGYIAVNATLQMSQREVAIRRATTGATEDSDALVELKHGIHCIITAACGIDAPRQACAFTLRAQDVGIYCIIFIAGVCLDLSAHTVVADAYVLSLTESLIADNDRMPYILARFTTFHKQLQINTFLPTEVSGWKCLLPAFAERCRDWEHADQCDYIVRGRAPLSVAVNDDPLCSCGRGKSVDTFLSKFPEWRDLAPLVTRIAISPLFAVSYLDQILPSSDRGPGTIKAGLVQIPLRREQNDNSASIALCDIDNYNMALSPPRLSDQILLSFPADHVLLVTFNRPKSLNAMSAQMSQDLKVALEWFDEEPSLWVVIVTGTGRAFCAGADLKSWNDNQQSGRTNEQENVASDLYGFGAISRRATSSKPIIAAVNGLAFGGGMEMVINCDIVVASEDAKFGLPEVKRGVVAIQGGIPRVTVVSGRQLASELLLTGNPVSAQDARDRFRFVNKVVPASQVLSAALDFARQIVENSPDAVQSTKKGITLTLHYPVDEAFNVNVWSNESARVYKGENIKEGLKAFVEKRSPNWKNPAKL</sequence>
<protein>
    <submittedName>
        <fullName evidence="1">Uncharacterized protein</fullName>
    </submittedName>
</protein>
<name>A0ACB7IUW6_PLECO</name>
<dbReference type="Proteomes" id="UP000824881">
    <property type="component" value="Unassembled WGS sequence"/>
</dbReference>
<evidence type="ECO:0000313" key="2">
    <source>
        <dbReference type="Proteomes" id="UP000824881"/>
    </source>
</evidence>
<reference evidence="1 2" key="1">
    <citation type="journal article" date="2021" name="Appl. Environ. Microbiol.">
        <title>Genetic linkage and physical mapping for an oyster mushroom Pleurotus cornucopiae and QTL analysis for the trait cap color.</title>
        <authorList>
            <person name="Zhang Y."/>
            <person name="Gao W."/>
            <person name="Sonnenberg A."/>
            <person name="Chen Q."/>
            <person name="Zhang J."/>
            <person name="Huang C."/>
        </authorList>
    </citation>
    <scope>NUCLEOTIDE SEQUENCE [LARGE SCALE GENOMIC DNA]</scope>
    <source>
        <strain evidence="1">CCMSSC00406</strain>
    </source>
</reference>
<evidence type="ECO:0000313" key="1">
    <source>
        <dbReference type="EMBL" id="KAG9221520.1"/>
    </source>
</evidence>
<keyword evidence="2" id="KW-1185">Reference proteome</keyword>
<proteinExistence type="predicted"/>
<accession>A0ACB7IUW6</accession>
<comment type="caution">
    <text evidence="1">The sequence shown here is derived from an EMBL/GenBank/DDBJ whole genome shotgun (WGS) entry which is preliminary data.</text>
</comment>
<dbReference type="EMBL" id="WQMT02000006">
    <property type="protein sequence ID" value="KAG9221520.1"/>
    <property type="molecule type" value="Genomic_DNA"/>
</dbReference>
<organism evidence="1 2">
    <name type="scientific">Pleurotus cornucopiae</name>
    <name type="common">Cornucopia mushroom</name>
    <dbReference type="NCBI Taxonomy" id="5321"/>
    <lineage>
        <taxon>Eukaryota</taxon>
        <taxon>Fungi</taxon>
        <taxon>Dikarya</taxon>
        <taxon>Basidiomycota</taxon>
        <taxon>Agaricomycotina</taxon>
        <taxon>Agaricomycetes</taxon>
        <taxon>Agaricomycetidae</taxon>
        <taxon>Agaricales</taxon>
        <taxon>Pleurotineae</taxon>
        <taxon>Pleurotaceae</taxon>
        <taxon>Pleurotus</taxon>
    </lineage>
</organism>
<gene>
    <name evidence="1" type="ORF">CCMSSC00406_0009343</name>
</gene>